<organism evidence="1 2">
    <name type="scientific">Penicillium malachiteum</name>
    <dbReference type="NCBI Taxonomy" id="1324776"/>
    <lineage>
        <taxon>Eukaryota</taxon>
        <taxon>Fungi</taxon>
        <taxon>Dikarya</taxon>
        <taxon>Ascomycota</taxon>
        <taxon>Pezizomycotina</taxon>
        <taxon>Eurotiomycetes</taxon>
        <taxon>Eurotiomycetidae</taxon>
        <taxon>Eurotiales</taxon>
        <taxon>Aspergillaceae</taxon>
        <taxon>Penicillium</taxon>
    </lineage>
</organism>
<keyword evidence="2" id="KW-1185">Reference proteome</keyword>
<evidence type="ECO:0000313" key="1">
    <source>
        <dbReference type="EMBL" id="KAJ5712442.1"/>
    </source>
</evidence>
<sequence length="122" mass="13703">MANIDFSIDEADPDVTTVCGKFSVLKAHRTLQEYLEDFEASPGALLSAVGNIDIMLSPYNKENRAKEAKAEYEHRMFYQKVLDLVCKIPYYHPAQAYLVSLLGQVSKLRSLNSPKECLSSNV</sequence>
<dbReference type="EMBL" id="JAQJAN010000013">
    <property type="protein sequence ID" value="KAJ5712442.1"/>
    <property type="molecule type" value="Genomic_DNA"/>
</dbReference>
<reference evidence="1" key="2">
    <citation type="submission" date="2023-01" db="EMBL/GenBank/DDBJ databases">
        <authorList>
            <person name="Petersen C."/>
        </authorList>
    </citation>
    <scope>NUCLEOTIDE SEQUENCE</scope>
    <source>
        <strain evidence="1">IBT 17514</strain>
    </source>
</reference>
<name>A0AAD6MT41_9EURO</name>
<reference evidence="1" key="1">
    <citation type="journal article" date="2023" name="IMA Fungus">
        <title>Comparative genomic study of the Penicillium genus elucidates a diverse pangenome and 15 lateral gene transfer events.</title>
        <authorList>
            <person name="Petersen C."/>
            <person name="Sorensen T."/>
            <person name="Nielsen M.R."/>
            <person name="Sondergaard T.E."/>
            <person name="Sorensen J.L."/>
            <person name="Fitzpatrick D.A."/>
            <person name="Frisvad J.C."/>
            <person name="Nielsen K.L."/>
        </authorList>
    </citation>
    <scope>NUCLEOTIDE SEQUENCE</scope>
    <source>
        <strain evidence="1">IBT 17514</strain>
    </source>
</reference>
<accession>A0AAD6MT41</accession>
<dbReference type="Proteomes" id="UP001215712">
    <property type="component" value="Unassembled WGS sequence"/>
</dbReference>
<gene>
    <name evidence="1" type="ORF">N7493_008910</name>
</gene>
<protein>
    <submittedName>
        <fullName evidence="1">Uncharacterized protein</fullName>
    </submittedName>
</protein>
<proteinExistence type="predicted"/>
<dbReference type="AlphaFoldDB" id="A0AAD6MT41"/>
<comment type="caution">
    <text evidence="1">The sequence shown here is derived from an EMBL/GenBank/DDBJ whole genome shotgun (WGS) entry which is preliminary data.</text>
</comment>
<evidence type="ECO:0000313" key="2">
    <source>
        <dbReference type="Proteomes" id="UP001215712"/>
    </source>
</evidence>